<dbReference type="OrthoDB" id="6345017at2759"/>
<keyword evidence="2 7" id="KW-0472">Membrane</keyword>
<proteinExistence type="predicted"/>
<dbReference type="Pfam" id="PF07679">
    <property type="entry name" value="I-set"/>
    <property type="match status" value="1"/>
</dbReference>
<evidence type="ECO:0000256" key="6">
    <source>
        <dbReference type="SAM" id="MobiDB-lite"/>
    </source>
</evidence>
<dbReference type="PANTHER" id="PTHR11640:SF31">
    <property type="entry name" value="IRREGULAR CHIASM C-ROUGHEST PROTEIN-RELATED"/>
    <property type="match status" value="1"/>
</dbReference>
<keyword evidence="11" id="KW-1185">Reference proteome</keyword>
<keyword evidence="4" id="KW-0325">Glycoprotein</keyword>
<keyword evidence="7" id="KW-0812">Transmembrane</keyword>
<feature type="region of interest" description="Disordered" evidence="6">
    <location>
        <begin position="454"/>
        <end position="474"/>
    </location>
</feature>
<dbReference type="GO" id="GO:0005886">
    <property type="term" value="C:plasma membrane"/>
    <property type="evidence" value="ECO:0007669"/>
    <property type="project" value="TreeGrafter"/>
</dbReference>
<evidence type="ECO:0000259" key="8">
    <source>
        <dbReference type="Pfam" id="PF07679"/>
    </source>
</evidence>
<dbReference type="EMBL" id="OU892282">
    <property type="protein sequence ID" value="CAH1132097.1"/>
    <property type="molecule type" value="Genomic_DNA"/>
</dbReference>
<dbReference type="InterPro" id="IPR013098">
    <property type="entry name" value="Ig_I-set"/>
</dbReference>
<accession>A0A9P0DMX0</accession>
<reference evidence="10" key="1">
    <citation type="submission" date="2022-01" db="EMBL/GenBank/DDBJ databases">
        <authorList>
            <person name="King R."/>
        </authorList>
    </citation>
    <scope>NUCLEOTIDE SEQUENCE</scope>
</reference>
<evidence type="ECO:0000259" key="9">
    <source>
        <dbReference type="Pfam" id="PF08205"/>
    </source>
</evidence>
<keyword evidence="5" id="KW-0393">Immunoglobulin domain</keyword>
<protein>
    <recommendedName>
        <fullName evidence="12">Fasciclin-3</fullName>
    </recommendedName>
</protein>
<feature type="domain" description="CD80-like immunoglobulin C2-set" evidence="9">
    <location>
        <begin position="178"/>
        <end position="251"/>
    </location>
</feature>
<evidence type="ECO:0008006" key="12">
    <source>
        <dbReference type="Google" id="ProtNLM"/>
    </source>
</evidence>
<dbReference type="GO" id="GO:0098609">
    <property type="term" value="P:cell-cell adhesion"/>
    <property type="evidence" value="ECO:0007669"/>
    <property type="project" value="TreeGrafter"/>
</dbReference>
<name>A0A9P0DMX0_9CUCU</name>
<sequence length="553" mass="61690">MAHETYFLIFFSEKQTVINTVNLYLILRSTRTNKHLSWYLHPKVNNFSFAGIMCAQVDVDRREQTVLVGEHVSFMCRVAVPLQYCRVEIPGLRSYNLNRGISNSDVSYYGEGLDAGQCGFTIHRAKDDNNGEIKCTLGIASEAQESVGTMSLIVARSPKPPELDLSRGADQLNVYKVDDSLQATCMVRDGRPVANISWYLDDEPVDPSELSMPTVLDLAKENLQSKIQNLTRRLRATDNGKFLRCVGYHPAYPGGQAETKRRLDIKYAPLAQRQPIEEFGYEVGKTGVINVTLEANPRPSIEWTVNGQKIREGSHDNTGIMEAEVARELGNGKYVASLRIARISKQDTEKDYILTAYNDQGSEEYRVKISTNPEPKGYEIGVAAIVGIVAAVLVLLLAISLVVFAKINGRWCFSGSDSRYIAESSDTESADVRPKETKRRLPSLQLTSSFFKRKQDKVGSSEPTVRHLDPDETDAETITAEDQAKESENQPETVVVVKDIDKGLVYAELDLVRSQNAEIMVPVVKNDNEKTEYAEIVYTPAKDGDESKGNKEK</sequence>
<evidence type="ECO:0000256" key="5">
    <source>
        <dbReference type="ARBA" id="ARBA00023319"/>
    </source>
</evidence>
<dbReference type="Gene3D" id="2.60.40.10">
    <property type="entry name" value="Immunoglobulins"/>
    <property type="match status" value="2"/>
</dbReference>
<dbReference type="Proteomes" id="UP001152799">
    <property type="component" value="Chromosome 6"/>
</dbReference>
<evidence type="ECO:0000256" key="7">
    <source>
        <dbReference type="SAM" id="Phobius"/>
    </source>
</evidence>
<dbReference type="InterPro" id="IPR036179">
    <property type="entry name" value="Ig-like_dom_sf"/>
</dbReference>
<gene>
    <name evidence="10" type="ORF">CEUTPL_LOCUS10634</name>
</gene>
<feature type="transmembrane region" description="Helical" evidence="7">
    <location>
        <begin position="380"/>
        <end position="404"/>
    </location>
</feature>
<evidence type="ECO:0000256" key="1">
    <source>
        <dbReference type="ARBA" id="ARBA00004479"/>
    </source>
</evidence>
<feature type="domain" description="Immunoglobulin I-set" evidence="8">
    <location>
        <begin position="274"/>
        <end position="368"/>
    </location>
</feature>
<keyword evidence="3" id="KW-1015">Disulfide bond</keyword>
<dbReference type="GO" id="GO:0050839">
    <property type="term" value="F:cell adhesion molecule binding"/>
    <property type="evidence" value="ECO:0007669"/>
    <property type="project" value="TreeGrafter"/>
</dbReference>
<dbReference type="PANTHER" id="PTHR11640">
    <property type="entry name" value="NEPHRIN"/>
    <property type="match status" value="1"/>
</dbReference>
<dbReference type="InterPro" id="IPR013783">
    <property type="entry name" value="Ig-like_fold"/>
</dbReference>
<evidence type="ECO:0000313" key="11">
    <source>
        <dbReference type="Proteomes" id="UP001152799"/>
    </source>
</evidence>
<comment type="subcellular location">
    <subcellularLocation>
        <location evidence="1">Membrane</location>
        <topology evidence="1">Single-pass type I membrane protein</topology>
    </subcellularLocation>
</comment>
<organism evidence="10 11">
    <name type="scientific">Ceutorhynchus assimilis</name>
    <name type="common">cabbage seed weevil</name>
    <dbReference type="NCBI Taxonomy" id="467358"/>
    <lineage>
        <taxon>Eukaryota</taxon>
        <taxon>Metazoa</taxon>
        <taxon>Ecdysozoa</taxon>
        <taxon>Arthropoda</taxon>
        <taxon>Hexapoda</taxon>
        <taxon>Insecta</taxon>
        <taxon>Pterygota</taxon>
        <taxon>Neoptera</taxon>
        <taxon>Endopterygota</taxon>
        <taxon>Coleoptera</taxon>
        <taxon>Polyphaga</taxon>
        <taxon>Cucujiformia</taxon>
        <taxon>Curculionidae</taxon>
        <taxon>Ceutorhynchinae</taxon>
        <taxon>Ceutorhynchus</taxon>
    </lineage>
</organism>
<dbReference type="Pfam" id="PF08205">
    <property type="entry name" value="C2-set_2"/>
    <property type="match status" value="1"/>
</dbReference>
<dbReference type="AlphaFoldDB" id="A0A9P0DMX0"/>
<dbReference type="SUPFAM" id="SSF48726">
    <property type="entry name" value="Immunoglobulin"/>
    <property type="match status" value="2"/>
</dbReference>
<evidence type="ECO:0000256" key="4">
    <source>
        <dbReference type="ARBA" id="ARBA00023180"/>
    </source>
</evidence>
<evidence type="ECO:0000256" key="3">
    <source>
        <dbReference type="ARBA" id="ARBA00023157"/>
    </source>
</evidence>
<evidence type="ECO:0000313" key="10">
    <source>
        <dbReference type="EMBL" id="CAH1132097.1"/>
    </source>
</evidence>
<keyword evidence="7" id="KW-1133">Transmembrane helix</keyword>
<dbReference type="InterPro" id="IPR051275">
    <property type="entry name" value="Cell_adhesion_signaling"/>
</dbReference>
<feature type="compositionally biased region" description="Basic and acidic residues" evidence="6">
    <location>
        <begin position="456"/>
        <end position="470"/>
    </location>
</feature>
<dbReference type="InterPro" id="IPR013162">
    <property type="entry name" value="CD80_C2-set"/>
</dbReference>
<evidence type="ECO:0000256" key="2">
    <source>
        <dbReference type="ARBA" id="ARBA00023136"/>
    </source>
</evidence>
<dbReference type="GO" id="GO:0005911">
    <property type="term" value="C:cell-cell junction"/>
    <property type="evidence" value="ECO:0007669"/>
    <property type="project" value="TreeGrafter"/>
</dbReference>